<organism evidence="2 3">
    <name type="scientific">Pleurodeles waltl</name>
    <name type="common">Iberian ribbed newt</name>
    <dbReference type="NCBI Taxonomy" id="8319"/>
    <lineage>
        <taxon>Eukaryota</taxon>
        <taxon>Metazoa</taxon>
        <taxon>Chordata</taxon>
        <taxon>Craniata</taxon>
        <taxon>Vertebrata</taxon>
        <taxon>Euteleostomi</taxon>
        <taxon>Amphibia</taxon>
        <taxon>Batrachia</taxon>
        <taxon>Caudata</taxon>
        <taxon>Salamandroidea</taxon>
        <taxon>Salamandridae</taxon>
        <taxon>Pleurodelinae</taxon>
        <taxon>Pleurodeles</taxon>
    </lineage>
</organism>
<dbReference type="EMBL" id="JANPWB010000013">
    <property type="protein sequence ID" value="KAJ1109216.1"/>
    <property type="molecule type" value="Genomic_DNA"/>
</dbReference>
<dbReference type="Proteomes" id="UP001066276">
    <property type="component" value="Chromosome 9"/>
</dbReference>
<comment type="caution">
    <text evidence="2">The sequence shown here is derived from an EMBL/GenBank/DDBJ whole genome shotgun (WGS) entry which is preliminary data.</text>
</comment>
<accession>A0AAV7MZN0</accession>
<feature type="region of interest" description="Disordered" evidence="1">
    <location>
        <begin position="65"/>
        <end position="85"/>
    </location>
</feature>
<dbReference type="AlphaFoldDB" id="A0AAV7MZN0"/>
<proteinExistence type="predicted"/>
<evidence type="ECO:0000313" key="3">
    <source>
        <dbReference type="Proteomes" id="UP001066276"/>
    </source>
</evidence>
<evidence type="ECO:0000313" key="2">
    <source>
        <dbReference type="EMBL" id="KAJ1109216.1"/>
    </source>
</evidence>
<name>A0AAV7MZN0_PLEWA</name>
<evidence type="ECO:0000256" key="1">
    <source>
        <dbReference type="SAM" id="MobiDB-lite"/>
    </source>
</evidence>
<protein>
    <recommendedName>
        <fullName evidence="4">Secreted protein</fullName>
    </recommendedName>
</protein>
<keyword evidence="3" id="KW-1185">Reference proteome</keyword>
<reference evidence="2" key="1">
    <citation type="journal article" date="2022" name="bioRxiv">
        <title>Sequencing and chromosome-scale assembly of the giantPleurodeles waltlgenome.</title>
        <authorList>
            <person name="Brown T."/>
            <person name="Elewa A."/>
            <person name="Iarovenko S."/>
            <person name="Subramanian E."/>
            <person name="Araus A.J."/>
            <person name="Petzold A."/>
            <person name="Susuki M."/>
            <person name="Suzuki K.-i.T."/>
            <person name="Hayashi T."/>
            <person name="Toyoda A."/>
            <person name="Oliveira C."/>
            <person name="Osipova E."/>
            <person name="Leigh N.D."/>
            <person name="Simon A."/>
            <person name="Yun M.H."/>
        </authorList>
    </citation>
    <scope>NUCLEOTIDE SEQUENCE</scope>
    <source>
        <strain evidence="2">20211129_DDA</strain>
        <tissue evidence="2">Liver</tissue>
    </source>
</reference>
<sequence>MHGRRVPSRVQLTMLGVAARCSAAPGLGHNGSLAVAPVLSTAVQDSESAGEPYMAIGWGPCVSRKRSGAVSDGPKNGQKVLHPRK</sequence>
<evidence type="ECO:0008006" key="4">
    <source>
        <dbReference type="Google" id="ProtNLM"/>
    </source>
</evidence>
<gene>
    <name evidence="2" type="ORF">NDU88_006579</name>
</gene>